<keyword evidence="2" id="KW-0479">Metal-binding</keyword>
<name>A0AAD5V873_9APHY</name>
<sequence>MTTTPPATFNCYDCLHIFDPREVTDNHYETDKDNYFVCQSQPCPNRLSGPVSVHIDPWGVPILPEQADRIRRRHPKGHFEEKPSEQEVEDLLLTSLPSPATPTMAETAASPTIIEISISDIHKAFDAVPSLASDGRNFLLWFERVQHSVMCLDLDSLLTEAPTAATTAVARKVRLAMFGKMDNGIFMLARRSDTPHELLAFLNTRFNAQTEAIKANARAKMYAIRCNQDSEILKHLDRLSKQHERLADMGVTLTDAEYVAIITVSIPPSYRPIVDQEQKGVEKMNEMGKELKGPEWKMRSLNADTVLAALRAEALARLPLGRSSKSEGDSANVAAGTRGKGRGRSGSTSSSSSVDNTFDPASITCYRCGGIGHKANRCPSPKGILKKRSLQSLTSNSPGTGSGNNAPAASDSKAKQPKVPTPSANVTFVTEATTVEDDLWATTATDPHSPLFGASCEVDCASLDDIANISDFYPTTTITTRTSSPNAPSLSKPKIEGEPKRMKTRLARVIAKGLPRFSVKPIASFLRIGKVRGGVLDFGAGKGEVAPGDRGLWTVDREN</sequence>
<feature type="region of interest" description="Disordered" evidence="3">
    <location>
        <begin position="392"/>
        <end position="425"/>
    </location>
</feature>
<dbReference type="Pfam" id="PF00098">
    <property type="entry name" value="zf-CCHC"/>
    <property type="match status" value="1"/>
</dbReference>
<keyword evidence="6" id="KW-1185">Reference proteome</keyword>
<feature type="domain" description="CCHC-type" evidence="4">
    <location>
        <begin position="365"/>
        <end position="380"/>
    </location>
</feature>
<proteinExistence type="predicted"/>
<dbReference type="SUPFAM" id="SSF57756">
    <property type="entry name" value="Retrovirus zinc finger-like domains"/>
    <property type="match status" value="1"/>
</dbReference>
<organism evidence="5 6">
    <name type="scientific">Meripilus lineatus</name>
    <dbReference type="NCBI Taxonomy" id="2056292"/>
    <lineage>
        <taxon>Eukaryota</taxon>
        <taxon>Fungi</taxon>
        <taxon>Dikarya</taxon>
        <taxon>Basidiomycota</taxon>
        <taxon>Agaricomycotina</taxon>
        <taxon>Agaricomycetes</taxon>
        <taxon>Polyporales</taxon>
        <taxon>Meripilaceae</taxon>
        <taxon>Meripilus</taxon>
    </lineage>
</organism>
<keyword evidence="2" id="KW-0862">Zinc</keyword>
<dbReference type="GO" id="GO:0003676">
    <property type="term" value="F:nucleic acid binding"/>
    <property type="evidence" value="ECO:0007669"/>
    <property type="project" value="InterPro"/>
</dbReference>
<feature type="region of interest" description="Disordered" evidence="3">
    <location>
        <begin position="479"/>
        <end position="501"/>
    </location>
</feature>
<comment type="caution">
    <text evidence="5">The sequence shown here is derived from an EMBL/GenBank/DDBJ whole genome shotgun (WGS) entry which is preliminary data.</text>
</comment>
<dbReference type="SMART" id="SM00343">
    <property type="entry name" value="ZnF_C2HC"/>
    <property type="match status" value="1"/>
</dbReference>
<evidence type="ECO:0000313" key="6">
    <source>
        <dbReference type="Proteomes" id="UP001212997"/>
    </source>
</evidence>
<evidence type="ECO:0000259" key="4">
    <source>
        <dbReference type="PROSITE" id="PS50158"/>
    </source>
</evidence>
<dbReference type="Pfam" id="PF14223">
    <property type="entry name" value="Retrotran_gag_2"/>
    <property type="match status" value="1"/>
</dbReference>
<dbReference type="GO" id="GO:0006397">
    <property type="term" value="P:mRNA processing"/>
    <property type="evidence" value="ECO:0007669"/>
    <property type="project" value="UniProtKB-KW"/>
</dbReference>
<dbReference type="PROSITE" id="PS50158">
    <property type="entry name" value="ZF_CCHC"/>
    <property type="match status" value="1"/>
</dbReference>
<evidence type="ECO:0000256" key="1">
    <source>
        <dbReference type="ARBA" id="ARBA00022664"/>
    </source>
</evidence>
<keyword evidence="2" id="KW-0863">Zinc-finger</keyword>
<keyword evidence="1" id="KW-0507">mRNA processing</keyword>
<dbReference type="EMBL" id="JANAWD010000087">
    <property type="protein sequence ID" value="KAJ3487580.1"/>
    <property type="molecule type" value="Genomic_DNA"/>
</dbReference>
<protein>
    <recommendedName>
        <fullName evidence="4">CCHC-type domain-containing protein</fullName>
    </recommendedName>
</protein>
<dbReference type="AlphaFoldDB" id="A0AAD5V873"/>
<reference evidence="5" key="1">
    <citation type="submission" date="2022-07" db="EMBL/GenBank/DDBJ databases">
        <title>Genome Sequence of Physisporinus lineatus.</title>
        <authorList>
            <person name="Buettner E."/>
        </authorList>
    </citation>
    <scope>NUCLEOTIDE SEQUENCE</scope>
    <source>
        <strain evidence="5">VT162</strain>
    </source>
</reference>
<evidence type="ECO:0000313" key="5">
    <source>
        <dbReference type="EMBL" id="KAJ3487580.1"/>
    </source>
</evidence>
<dbReference type="InterPro" id="IPR036875">
    <property type="entry name" value="Znf_CCHC_sf"/>
</dbReference>
<feature type="compositionally biased region" description="Polar residues" evidence="3">
    <location>
        <begin position="392"/>
        <end position="407"/>
    </location>
</feature>
<dbReference type="Proteomes" id="UP001212997">
    <property type="component" value="Unassembled WGS sequence"/>
</dbReference>
<dbReference type="GO" id="GO:0008270">
    <property type="term" value="F:zinc ion binding"/>
    <property type="evidence" value="ECO:0007669"/>
    <property type="project" value="UniProtKB-KW"/>
</dbReference>
<dbReference type="InterPro" id="IPR001878">
    <property type="entry name" value="Znf_CCHC"/>
</dbReference>
<feature type="region of interest" description="Disordered" evidence="3">
    <location>
        <begin position="322"/>
        <end position="355"/>
    </location>
</feature>
<dbReference type="Gene3D" id="4.10.60.10">
    <property type="entry name" value="Zinc finger, CCHC-type"/>
    <property type="match status" value="1"/>
</dbReference>
<gene>
    <name evidence="5" type="ORF">NLI96_g3418</name>
</gene>
<accession>A0AAD5V873</accession>
<evidence type="ECO:0000256" key="3">
    <source>
        <dbReference type="SAM" id="MobiDB-lite"/>
    </source>
</evidence>
<evidence type="ECO:0000256" key="2">
    <source>
        <dbReference type="PROSITE-ProRule" id="PRU00047"/>
    </source>
</evidence>